<dbReference type="PROSITE" id="PS00455">
    <property type="entry name" value="AMP_BINDING"/>
    <property type="match status" value="1"/>
</dbReference>
<dbReference type="GO" id="GO:0016207">
    <property type="term" value="F:4-coumarate-CoA ligase activity"/>
    <property type="evidence" value="ECO:0007669"/>
    <property type="project" value="UniProtKB-EC"/>
</dbReference>
<dbReference type="GO" id="GO:0004467">
    <property type="term" value="F:long-chain fatty acid-CoA ligase activity"/>
    <property type="evidence" value="ECO:0007669"/>
    <property type="project" value="TreeGrafter"/>
</dbReference>
<accession>A0A5P1FX56</accession>
<protein>
    <recommendedName>
        <fullName evidence="2">4-coumarate--CoA ligase</fullName>
        <ecNumber evidence="2">6.2.1.12</ecNumber>
    </recommendedName>
</protein>
<dbReference type="Gene3D" id="3.40.50.12780">
    <property type="entry name" value="N-terminal domain of ligase-like"/>
    <property type="match status" value="1"/>
</dbReference>
<organism evidence="9 10">
    <name type="scientific">Asparagus officinalis</name>
    <name type="common">Garden asparagus</name>
    <dbReference type="NCBI Taxonomy" id="4686"/>
    <lineage>
        <taxon>Eukaryota</taxon>
        <taxon>Viridiplantae</taxon>
        <taxon>Streptophyta</taxon>
        <taxon>Embryophyta</taxon>
        <taxon>Tracheophyta</taxon>
        <taxon>Spermatophyta</taxon>
        <taxon>Magnoliopsida</taxon>
        <taxon>Liliopsida</taxon>
        <taxon>Asparagales</taxon>
        <taxon>Asparagaceae</taxon>
        <taxon>Asparagoideae</taxon>
        <taxon>Asparagus</taxon>
    </lineage>
</organism>
<dbReference type="Proteomes" id="UP000243459">
    <property type="component" value="Chromosome 1"/>
</dbReference>
<proteinExistence type="inferred from homology"/>
<dbReference type="Pfam" id="PF13193">
    <property type="entry name" value="AMP-binding_C"/>
    <property type="match status" value="1"/>
</dbReference>
<feature type="domain" description="AMP-binding enzyme C-terminal" evidence="8">
    <location>
        <begin position="455"/>
        <end position="530"/>
    </location>
</feature>
<dbReference type="AlphaFoldDB" id="A0A5P1FX56"/>
<feature type="domain" description="AMP-dependent synthetase/ligase" evidence="7">
    <location>
        <begin position="37"/>
        <end position="404"/>
    </location>
</feature>
<dbReference type="InterPro" id="IPR045851">
    <property type="entry name" value="AMP-bd_C_sf"/>
</dbReference>
<dbReference type="OrthoDB" id="10253869at2759"/>
<dbReference type="CDD" id="cd05904">
    <property type="entry name" value="4CL"/>
    <property type="match status" value="1"/>
</dbReference>
<dbReference type="FunFam" id="3.30.300.30:FF:000007">
    <property type="entry name" value="4-coumarate--CoA ligase 2"/>
    <property type="match status" value="1"/>
</dbReference>
<evidence type="ECO:0000259" key="7">
    <source>
        <dbReference type="Pfam" id="PF00501"/>
    </source>
</evidence>
<dbReference type="GO" id="GO:0005524">
    <property type="term" value="F:ATP binding"/>
    <property type="evidence" value="ECO:0007669"/>
    <property type="project" value="UniProtKB-KW"/>
</dbReference>
<dbReference type="InterPro" id="IPR025110">
    <property type="entry name" value="AMP-bd_C"/>
</dbReference>
<reference evidence="10" key="1">
    <citation type="journal article" date="2017" name="Nat. Commun.">
        <title>The asparagus genome sheds light on the origin and evolution of a young Y chromosome.</title>
        <authorList>
            <person name="Harkess A."/>
            <person name="Zhou J."/>
            <person name="Xu C."/>
            <person name="Bowers J.E."/>
            <person name="Van der Hulst R."/>
            <person name="Ayyampalayam S."/>
            <person name="Mercati F."/>
            <person name="Riccardi P."/>
            <person name="McKain M.R."/>
            <person name="Kakrana A."/>
            <person name="Tang H."/>
            <person name="Ray J."/>
            <person name="Groenendijk J."/>
            <person name="Arikit S."/>
            <person name="Mathioni S.M."/>
            <person name="Nakano M."/>
            <person name="Shan H."/>
            <person name="Telgmann-Rauber A."/>
            <person name="Kanno A."/>
            <person name="Yue Z."/>
            <person name="Chen H."/>
            <person name="Li W."/>
            <person name="Chen Y."/>
            <person name="Xu X."/>
            <person name="Zhang Y."/>
            <person name="Luo S."/>
            <person name="Chen H."/>
            <person name="Gao J."/>
            <person name="Mao Z."/>
            <person name="Pires J.C."/>
            <person name="Luo M."/>
            <person name="Kudrna D."/>
            <person name="Wing R.A."/>
            <person name="Meyers B.C."/>
            <person name="Yi K."/>
            <person name="Kong H."/>
            <person name="Lavrijsen P."/>
            <person name="Sunseri F."/>
            <person name="Falavigna A."/>
            <person name="Ye Y."/>
            <person name="Leebens-Mack J.H."/>
            <person name="Chen G."/>
        </authorList>
    </citation>
    <scope>NUCLEOTIDE SEQUENCE [LARGE SCALE GENOMIC DNA]</scope>
    <source>
        <strain evidence="10">cv. DH0086</strain>
    </source>
</reference>
<evidence type="ECO:0000256" key="6">
    <source>
        <dbReference type="ARBA" id="ARBA00034252"/>
    </source>
</evidence>
<dbReference type="OMA" id="GLMQDWP"/>
<comment type="catalytic activity">
    <reaction evidence="6">
        <text>(E)-4-coumarate + ATP + CoA = (E)-4-coumaroyl-CoA + AMP + diphosphate</text>
        <dbReference type="Rhea" id="RHEA:19641"/>
        <dbReference type="ChEBI" id="CHEBI:12876"/>
        <dbReference type="ChEBI" id="CHEBI:30616"/>
        <dbReference type="ChEBI" id="CHEBI:33019"/>
        <dbReference type="ChEBI" id="CHEBI:57287"/>
        <dbReference type="ChEBI" id="CHEBI:85008"/>
        <dbReference type="ChEBI" id="CHEBI:456215"/>
        <dbReference type="EC" id="6.2.1.12"/>
    </reaction>
    <physiologicalReaction direction="left-to-right" evidence="6">
        <dbReference type="Rhea" id="RHEA:19642"/>
    </physiologicalReaction>
</comment>
<dbReference type="GO" id="GO:0046949">
    <property type="term" value="P:fatty-acyl-CoA biosynthetic process"/>
    <property type="evidence" value="ECO:0007669"/>
    <property type="project" value="TreeGrafter"/>
</dbReference>
<evidence type="ECO:0000313" key="10">
    <source>
        <dbReference type="Proteomes" id="UP000243459"/>
    </source>
</evidence>
<evidence type="ECO:0000313" key="9">
    <source>
        <dbReference type="EMBL" id="ONK82049.1"/>
    </source>
</evidence>
<dbReference type="GO" id="GO:0106290">
    <property type="term" value="F:trans-cinnamate-CoA ligase activity"/>
    <property type="evidence" value="ECO:0007669"/>
    <property type="project" value="UniProtKB-ARBA"/>
</dbReference>
<name>A0A5P1FX56_ASPOF</name>
<gene>
    <name evidence="9" type="ORF">A4U43_C01F35600</name>
</gene>
<evidence type="ECO:0000256" key="4">
    <source>
        <dbReference type="ARBA" id="ARBA00022741"/>
    </source>
</evidence>
<dbReference type="PANTHER" id="PTHR24096:SF389">
    <property type="entry name" value="4-COUMARATE--COA LIGASE-LIKE 1"/>
    <property type="match status" value="1"/>
</dbReference>
<evidence type="ECO:0000256" key="1">
    <source>
        <dbReference type="ARBA" id="ARBA00006432"/>
    </source>
</evidence>
<dbReference type="Gramene" id="ONK82049">
    <property type="protein sequence ID" value="ONK82049"/>
    <property type="gene ID" value="A4U43_C01F35600"/>
</dbReference>
<dbReference type="EC" id="6.2.1.12" evidence="2"/>
<sequence length="545" mass="59234">MGDLTVQESGQHIFRSKYSTPIRVHENTTLPEFVLRDALEYSDKVALVEASTGKAYTYGEVVRDTARFARALGSLGLRKGHVVAVALPNLAVYPVVALGIMAAGGVFSGVNPSALASEIRKQVEDSEAKIVVADEATYDKVKDFGVPVIVIGETLTPDAVNWKELLEAADRAGHSNAVENNLTQDDLCALPYSSGTTGTSKGVMLTHRNIISNLCSSLFSFGADMIGQVTTLGLMPFFHIYGITGICCAALKTKGKVVVMGRFDLRAYLEILIEHEVTFAPIVPAIILAMVKSPLVDEFDLRRLKLQSVLTAAAPLAPELRAAFEEKYPGVVVQEAYGLTEHSCITLTHGDPRKGHGVAKKNSVGFILPNLEVKFVDPETGKPLPKNTPGEICVRSKCVMQGYYKNKEETERTVDGEGWLHTGDIGYIDDDGDVFIVDRIKELIKYKGFQVAPAELEAILLTHPSVDDVAVFGLPDEDAGELPAACIVMSKSAAETEEDIKSYVASNVASYKRIRVVKFVESIPKSASGKIMRRFLRESVANNRR</sequence>
<dbReference type="FunFam" id="3.40.50.12780:FF:000003">
    <property type="entry name" value="Long-chain-fatty-acid--CoA ligase FadD"/>
    <property type="match status" value="1"/>
</dbReference>
<dbReference type="PANTHER" id="PTHR24096">
    <property type="entry name" value="LONG-CHAIN-FATTY-ACID--COA LIGASE"/>
    <property type="match status" value="1"/>
</dbReference>
<comment type="similarity">
    <text evidence="1">Belongs to the ATP-dependent AMP-binding enzyme family.</text>
</comment>
<keyword evidence="10" id="KW-1185">Reference proteome</keyword>
<evidence type="ECO:0000256" key="3">
    <source>
        <dbReference type="ARBA" id="ARBA00022598"/>
    </source>
</evidence>
<dbReference type="EMBL" id="CM007381">
    <property type="protein sequence ID" value="ONK82049.1"/>
    <property type="molecule type" value="Genomic_DNA"/>
</dbReference>
<dbReference type="InterPro" id="IPR020845">
    <property type="entry name" value="AMP-binding_CS"/>
</dbReference>
<keyword evidence="4" id="KW-0547">Nucleotide-binding</keyword>
<dbReference type="InterPro" id="IPR000873">
    <property type="entry name" value="AMP-dep_synth/lig_dom"/>
</dbReference>
<evidence type="ECO:0000256" key="5">
    <source>
        <dbReference type="ARBA" id="ARBA00022840"/>
    </source>
</evidence>
<evidence type="ECO:0000259" key="8">
    <source>
        <dbReference type="Pfam" id="PF13193"/>
    </source>
</evidence>
<dbReference type="GO" id="GO:0009698">
    <property type="term" value="P:phenylpropanoid metabolic process"/>
    <property type="evidence" value="ECO:0007669"/>
    <property type="project" value="UniProtKB-ARBA"/>
</dbReference>
<keyword evidence="3" id="KW-0436">Ligase</keyword>
<evidence type="ECO:0000256" key="2">
    <source>
        <dbReference type="ARBA" id="ARBA00012959"/>
    </source>
</evidence>
<dbReference type="Gene3D" id="3.30.300.30">
    <property type="match status" value="1"/>
</dbReference>
<dbReference type="InterPro" id="IPR042099">
    <property type="entry name" value="ANL_N_sf"/>
</dbReference>
<dbReference type="Pfam" id="PF00501">
    <property type="entry name" value="AMP-binding"/>
    <property type="match status" value="1"/>
</dbReference>
<keyword evidence="5" id="KW-0067">ATP-binding</keyword>
<dbReference type="SUPFAM" id="SSF56801">
    <property type="entry name" value="Acetyl-CoA synthetase-like"/>
    <property type="match status" value="1"/>
</dbReference>